<feature type="region of interest" description="Disordered" evidence="1">
    <location>
        <begin position="32"/>
        <end position="62"/>
    </location>
</feature>
<dbReference type="EMBL" id="UYRX01000103">
    <property type="protein sequence ID" value="VDK73982.1"/>
    <property type="molecule type" value="Genomic_DNA"/>
</dbReference>
<name>A0A3P6SDE8_LITSI</name>
<dbReference type="InterPro" id="IPR011009">
    <property type="entry name" value="Kinase-like_dom_sf"/>
</dbReference>
<gene>
    <name evidence="3" type="ORF">NLS_LOCUS2299</name>
</gene>
<protein>
    <recommendedName>
        <fullName evidence="2">Protein kinase domain-containing protein</fullName>
    </recommendedName>
</protein>
<evidence type="ECO:0000259" key="2">
    <source>
        <dbReference type="PROSITE" id="PS50011"/>
    </source>
</evidence>
<evidence type="ECO:0000313" key="4">
    <source>
        <dbReference type="Proteomes" id="UP000277928"/>
    </source>
</evidence>
<dbReference type="InterPro" id="IPR000719">
    <property type="entry name" value="Prot_kinase_dom"/>
</dbReference>
<dbReference type="InterPro" id="IPR050235">
    <property type="entry name" value="CK1_Ser-Thr_kinase"/>
</dbReference>
<accession>A0A3P6SDE8</accession>
<dbReference type="SUPFAM" id="SSF56112">
    <property type="entry name" value="Protein kinase-like (PK-like)"/>
    <property type="match status" value="1"/>
</dbReference>
<dbReference type="PROSITE" id="PS50011">
    <property type="entry name" value="PROTEIN_KINASE_DOM"/>
    <property type="match status" value="1"/>
</dbReference>
<dbReference type="STRING" id="42156.A0A3P6SDE8"/>
<feature type="compositionally biased region" description="Basic and acidic residues" evidence="1">
    <location>
        <begin position="398"/>
        <end position="416"/>
    </location>
</feature>
<reference evidence="3 4" key="1">
    <citation type="submission" date="2018-08" db="EMBL/GenBank/DDBJ databases">
        <authorList>
            <person name="Laetsch R D."/>
            <person name="Stevens L."/>
            <person name="Kumar S."/>
            <person name="Blaxter L. M."/>
        </authorList>
    </citation>
    <scope>NUCLEOTIDE SEQUENCE [LARGE SCALE GENOMIC DNA]</scope>
</reference>
<feature type="compositionally biased region" description="Basic residues" evidence="1">
    <location>
        <begin position="473"/>
        <end position="488"/>
    </location>
</feature>
<dbReference type="OrthoDB" id="5797634at2759"/>
<dbReference type="AlphaFoldDB" id="A0A3P6SDE8"/>
<dbReference type="GO" id="GO:0004672">
    <property type="term" value="F:protein kinase activity"/>
    <property type="evidence" value="ECO:0007669"/>
    <property type="project" value="InterPro"/>
</dbReference>
<dbReference type="OMA" id="YMSRSSH"/>
<feature type="compositionally biased region" description="Polar residues" evidence="1">
    <location>
        <begin position="42"/>
        <end position="52"/>
    </location>
</feature>
<feature type="domain" description="Protein kinase" evidence="2">
    <location>
        <begin position="88"/>
        <end position="362"/>
    </location>
</feature>
<dbReference type="PANTHER" id="PTHR11909">
    <property type="entry name" value="CASEIN KINASE-RELATED"/>
    <property type="match status" value="1"/>
</dbReference>
<organism evidence="3 4">
    <name type="scientific">Litomosoides sigmodontis</name>
    <name type="common">Filarial nematode worm</name>
    <dbReference type="NCBI Taxonomy" id="42156"/>
    <lineage>
        <taxon>Eukaryota</taxon>
        <taxon>Metazoa</taxon>
        <taxon>Ecdysozoa</taxon>
        <taxon>Nematoda</taxon>
        <taxon>Chromadorea</taxon>
        <taxon>Rhabditida</taxon>
        <taxon>Spirurina</taxon>
        <taxon>Spiruromorpha</taxon>
        <taxon>Filarioidea</taxon>
        <taxon>Onchocercidae</taxon>
        <taxon>Litomosoides</taxon>
    </lineage>
</organism>
<feature type="region of interest" description="Disordered" evidence="1">
    <location>
        <begin position="460"/>
        <end position="488"/>
    </location>
</feature>
<feature type="region of interest" description="Disordered" evidence="1">
    <location>
        <begin position="398"/>
        <end position="425"/>
    </location>
</feature>
<keyword evidence="4" id="KW-1185">Reference proteome</keyword>
<dbReference type="SMART" id="SM00220">
    <property type="entry name" value="S_TKc"/>
    <property type="match status" value="1"/>
</dbReference>
<sequence>MLSEHIYKWAKLAVSRYSLVYHLKISGKVRHSDESMSMAGRTDSQAAENKSFSAEENEQSEIEAELPIEKKTKTFVNDGEIIEIDKKRYTIDRPIKGDYGVVGLMEKGNSKALFALHYESENCKIKRLQVEIDVLKSSAKSRKLTHIASLISQGKNAKVNIRYFMIKMFGETINDLRDKFGEFSTATNLKLSYLAIECIEEIHKIGFIHRDIKPAVYAIGLEAEKSQLYLLGFGLARRYKTDKNVSVKKRDKVHRMGNIRYMSRSSHKFLERSRKDDVESWLYMIVEFFMSTSSLPWEDEKNHSIVLKKKEAFMDKDYLKILKKCKGMPTGVNTLVRQINSFQYDTKPDYHLIKNIFRNAIVQGNYKSEKLDWLKGKEDEMVKAGACESKIFDVKSEREKEVSQRSVRQEKEEYELGPRTGDQQRSIFMMPGASGIGSKASSSQGMKSCYYTSTISANEKSYVSESKNSQSKTAKRGTKTKAGKSRKR</sequence>
<dbReference type="Pfam" id="PF00069">
    <property type="entry name" value="Pkinase"/>
    <property type="match status" value="1"/>
</dbReference>
<dbReference type="GO" id="GO:0005524">
    <property type="term" value="F:ATP binding"/>
    <property type="evidence" value="ECO:0007669"/>
    <property type="project" value="InterPro"/>
</dbReference>
<dbReference type="Proteomes" id="UP000277928">
    <property type="component" value="Unassembled WGS sequence"/>
</dbReference>
<evidence type="ECO:0000313" key="3">
    <source>
        <dbReference type="EMBL" id="VDK73982.1"/>
    </source>
</evidence>
<feature type="compositionally biased region" description="Polar residues" evidence="1">
    <location>
        <begin position="460"/>
        <end position="470"/>
    </location>
</feature>
<dbReference type="Gene3D" id="1.10.510.10">
    <property type="entry name" value="Transferase(Phosphotransferase) domain 1"/>
    <property type="match status" value="1"/>
</dbReference>
<evidence type="ECO:0000256" key="1">
    <source>
        <dbReference type="SAM" id="MobiDB-lite"/>
    </source>
</evidence>
<proteinExistence type="predicted"/>